<feature type="transmembrane region" description="Helical" evidence="6">
    <location>
        <begin position="448"/>
        <end position="469"/>
    </location>
</feature>
<dbReference type="InterPro" id="IPR011701">
    <property type="entry name" value="MFS"/>
</dbReference>
<feature type="transmembrane region" description="Helical" evidence="6">
    <location>
        <begin position="206"/>
        <end position="227"/>
    </location>
</feature>
<gene>
    <name evidence="8" type="primary">DTR1_2</name>
    <name evidence="8" type="ORF">GRS66_006854</name>
</gene>
<feature type="transmembrane region" description="Helical" evidence="6">
    <location>
        <begin position="475"/>
        <end position="494"/>
    </location>
</feature>
<proteinExistence type="predicted"/>
<dbReference type="GO" id="GO:0005275">
    <property type="term" value="F:amine transmembrane transporter activity"/>
    <property type="evidence" value="ECO:0007669"/>
    <property type="project" value="TreeGrafter"/>
</dbReference>
<evidence type="ECO:0000256" key="1">
    <source>
        <dbReference type="ARBA" id="ARBA00004141"/>
    </source>
</evidence>
<dbReference type="AlphaFoldDB" id="A0A6C1E651"/>
<dbReference type="Proteomes" id="UP000501346">
    <property type="component" value="Chromosome SeIV-SeII"/>
</dbReference>
<protein>
    <submittedName>
        <fullName evidence="8">Dityrosine transporter 1</fullName>
    </submittedName>
</protein>
<dbReference type="PROSITE" id="PS50850">
    <property type="entry name" value="MFS"/>
    <property type="match status" value="1"/>
</dbReference>
<dbReference type="CDD" id="cd17323">
    <property type="entry name" value="MFS_Tpo1_MDR_like"/>
    <property type="match status" value="1"/>
</dbReference>
<dbReference type="SUPFAM" id="SSF103473">
    <property type="entry name" value="MFS general substrate transporter"/>
    <property type="match status" value="1"/>
</dbReference>
<feature type="transmembrane region" description="Helical" evidence="6">
    <location>
        <begin position="545"/>
        <end position="565"/>
    </location>
</feature>
<dbReference type="GO" id="GO:0005886">
    <property type="term" value="C:plasma membrane"/>
    <property type="evidence" value="ECO:0007669"/>
    <property type="project" value="TreeGrafter"/>
</dbReference>
<evidence type="ECO:0000313" key="8">
    <source>
        <dbReference type="EMBL" id="QID84353.1"/>
    </source>
</evidence>
<feature type="transmembrane region" description="Helical" evidence="6">
    <location>
        <begin position="267"/>
        <end position="290"/>
    </location>
</feature>
<keyword evidence="9" id="KW-1185">Reference proteome</keyword>
<accession>A0A6C1E651</accession>
<feature type="transmembrane region" description="Helical" evidence="6">
    <location>
        <begin position="145"/>
        <end position="167"/>
    </location>
</feature>
<evidence type="ECO:0000256" key="2">
    <source>
        <dbReference type="ARBA" id="ARBA00022692"/>
    </source>
</evidence>
<feature type="domain" description="Major facilitator superfamily (MFS) profile" evidence="7">
    <location>
        <begin position="114"/>
        <end position="570"/>
    </location>
</feature>
<feature type="transmembrane region" description="Helical" evidence="6">
    <location>
        <begin position="407"/>
        <end position="427"/>
    </location>
</feature>
<dbReference type="Pfam" id="PF07690">
    <property type="entry name" value="MFS_1"/>
    <property type="match status" value="1"/>
</dbReference>
<dbReference type="InterPro" id="IPR036259">
    <property type="entry name" value="MFS_trans_sf"/>
</dbReference>
<dbReference type="InterPro" id="IPR020846">
    <property type="entry name" value="MFS_dom"/>
</dbReference>
<reference evidence="8 9" key="1">
    <citation type="journal article" date="2019" name="BMC Genomics">
        <title>Chromosome level assembly and comparative genome analysis confirm lager-brewing yeasts originated from a single hybridization.</title>
        <authorList>
            <person name="Salazar A.N."/>
            <person name="Gorter de Vries A.R."/>
            <person name="van den Broek M."/>
            <person name="Brouwers N."/>
            <person name="de la Torre Cortes P."/>
            <person name="Kuijpers N.G.A."/>
            <person name="Daran J.G."/>
            <person name="Abeel T."/>
        </authorList>
    </citation>
    <scope>NUCLEOTIDE SEQUENCE [LARGE SCALE GENOMIC DNA]</scope>
    <source>
        <strain evidence="8 9">CBS 1483</strain>
    </source>
</reference>
<dbReference type="PANTHER" id="PTHR23502:SF21">
    <property type="entry name" value="DITYROSINE TRANSPORTER 1"/>
    <property type="match status" value="1"/>
</dbReference>
<feature type="transmembrane region" description="Helical" evidence="6">
    <location>
        <begin position="112"/>
        <end position="133"/>
    </location>
</feature>
<feature type="transmembrane region" description="Helical" evidence="6">
    <location>
        <begin position="514"/>
        <end position="533"/>
    </location>
</feature>
<organism evidence="8 9">
    <name type="scientific">Saccharomyces pastorianus</name>
    <name type="common">Lager yeast</name>
    <name type="synonym">Saccharomyces cerevisiae x Saccharomyces eubayanus</name>
    <dbReference type="NCBI Taxonomy" id="27292"/>
    <lineage>
        <taxon>Eukaryota</taxon>
        <taxon>Fungi</taxon>
        <taxon>Dikarya</taxon>
        <taxon>Ascomycota</taxon>
        <taxon>Saccharomycotina</taxon>
        <taxon>Saccharomycetes</taxon>
        <taxon>Saccharomycetales</taxon>
        <taxon>Saccharomycetaceae</taxon>
        <taxon>Saccharomyces</taxon>
    </lineage>
</organism>
<feature type="transmembrane region" description="Helical" evidence="6">
    <location>
        <begin position="179"/>
        <end position="200"/>
    </location>
</feature>
<evidence type="ECO:0000313" key="9">
    <source>
        <dbReference type="Proteomes" id="UP000501346"/>
    </source>
</evidence>
<name>A0A6C1E651_SACPS</name>
<dbReference type="EMBL" id="CP049001">
    <property type="protein sequence ID" value="QID84353.1"/>
    <property type="molecule type" value="Genomic_DNA"/>
</dbReference>
<feature type="transmembrane region" description="Helical" evidence="6">
    <location>
        <begin position="239"/>
        <end position="261"/>
    </location>
</feature>
<feature type="transmembrane region" description="Helical" evidence="6">
    <location>
        <begin position="370"/>
        <end position="395"/>
    </location>
</feature>
<comment type="subcellular location">
    <subcellularLocation>
        <location evidence="1">Membrane</location>
        <topology evidence="1">Multi-pass membrane protein</topology>
    </subcellularLocation>
</comment>
<feature type="compositionally biased region" description="Polar residues" evidence="5">
    <location>
        <begin position="8"/>
        <end position="28"/>
    </location>
</feature>
<evidence type="ECO:0000259" key="7">
    <source>
        <dbReference type="PROSITE" id="PS50850"/>
    </source>
</evidence>
<dbReference type="OrthoDB" id="3066029at2759"/>
<sequence length="574" mass="63586">MEGRDFQKNNLGLQINSQDSGTSRTTFHSLQDLGDDIMNESWDRVNQKKISAKDDVFPEIPLPSPSLSAEKVNTKEEEEEVVIKSSNSQSKEPSQKPPVDIPYTCFTKDRRLVIFGIIIFIGFLGPMSGNIYIPALPLLQREFDVSATTINATVSIFMAVFSVGPLFWGALADFGGRKFLYMVSLSLMLTVNIILAAVPANIAALFVLRVFQAFASSSVISLGAGTVTDVVPPKHRGKAIAYFMMGPNMGPIIAPIVAGLILMKGNYWRWLFGFTSIMAGIALILVSALLPETLRCIVGNGDPKWCEKKKEEKGTVPPSSQRKGLSRWHLFPDMGIRKPVTNDPFFQQKFPKPPKAGFTLYWKMVKCPPVIITSISTALLFSSYYAFSVTFSYYLENDYHFTMLEIGAAYVCPGVAMLLGSQSGGHLSDYLRSRWIKSHPEKKFPAEFRLILNLVGIVLTLGGTVGYGWSIFFHHHFVVLLVFSSLMAFGMTWCSNTSMTYLTELFPKRAAGTVAVSSFFRNIGAAISSAIILKLCKAMGTGWCFTGLGLCSLFTLIGILYLIIFQRKYVTEEF</sequence>
<keyword evidence="4 6" id="KW-0472">Membrane</keyword>
<evidence type="ECO:0000256" key="5">
    <source>
        <dbReference type="SAM" id="MobiDB-lite"/>
    </source>
</evidence>
<feature type="region of interest" description="Disordered" evidence="5">
    <location>
        <begin position="1"/>
        <end position="28"/>
    </location>
</feature>
<evidence type="ECO:0000256" key="3">
    <source>
        <dbReference type="ARBA" id="ARBA00022989"/>
    </source>
</evidence>
<keyword evidence="3 6" id="KW-1133">Transmembrane helix</keyword>
<evidence type="ECO:0000256" key="4">
    <source>
        <dbReference type="ARBA" id="ARBA00023136"/>
    </source>
</evidence>
<dbReference type="Gene3D" id="1.20.1250.20">
    <property type="entry name" value="MFS general substrate transporter like domains"/>
    <property type="match status" value="1"/>
</dbReference>
<keyword evidence="2 6" id="KW-0812">Transmembrane</keyword>
<evidence type="ECO:0000256" key="6">
    <source>
        <dbReference type="SAM" id="Phobius"/>
    </source>
</evidence>
<dbReference type="PANTHER" id="PTHR23502">
    <property type="entry name" value="MAJOR FACILITATOR SUPERFAMILY"/>
    <property type="match status" value="1"/>
</dbReference>